<dbReference type="PANTHER" id="PTHR33372">
    <property type="match status" value="1"/>
</dbReference>
<sequence length="334" mass="36557">MTSLASHCVAWVVNAVPLSGRCNGALGGCRREVPRNFFSRRVAVRRSEAGAGRRRPLQVRALFGLRWPGSGDSSSRRSRRSGRDGSGGGGGKGGGSGLSNPYRALGVTENASYEQIEAAYEALRIKYADDSKQLTKLEILKDRIFDDQLRRRLEGTMEGIVKESPLEKRLREEPRWKSTWFGRAILNTLETFQGIVQMPDRSYLTKTSVLFGFLGLLGLFIPRFATSVLPLAFLASLGFLYNRGTPDVRRDEFGQVGEVRPAKPKEVLKSVCIVFVMGGLGFALGRGFISLLGIGEAAASGLLPAWVHPNGIVSLFINVGMWIASTFFIVQKSV</sequence>
<dbReference type="Proteomes" id="UP001301350">
    <property type="component" value="Unassembled WGS sequence"/>
</dbReference>
<reference evidence="3 4" key="1">
    <citation type="submission" date="2022-07" db="EMBL/GenBank/DDBJ databases">
        <title>Genome-wide signatures of adaptation to extreme environments.</title>
        <authorList>
            <person name="Cho C.H."/>
            <person name="Yoon H.S."/>
        </authorList>
    </citation>
    <scope>NUCLEOTIDE SEQUENCE [LARGE SCALE GENOMIC DNA]</scope>
    <source>
        <strain evidence="3 4">DBV 063 E5</strain>
    </source>
</reference>
<evidence type="ECO:0000313" key="4">
    <source>
        <dbReference type="Proteomes" id="UP001301350"/>
    </source>
</evidence>
<protein>
    <recommendedName>
        <fullName evidence="5">J domain-containing protein</fullName>
    </recommendedName>
</protein>
<comment type="caution">
    <text evidence="3">The sequence shown here is derived from an EMBL/GenBank/DDBJ whole genome shotgun (WGS) entry which is preliminary data.</text>
</comment>
<dbReference type="GO" id="GO:0031969">
    <property type="term" value="C:chloroplast membrane"/>
    <property type="evidence" value="ECO:0007669"/>
    <property type="project" value="TreeGrafter"/>
</dbReference>
<keyword evidence="2" id="KW-0472">Membrane</keyword>
<evidence type="ECO:0000313" key="3">
    <source>
        <dbReference type="EMBL" id="KAK4538497.1"/>
    </source>
</evidence>
<keyword evidence="4" id="KW-1185">Reference proteome</keyword>
<keyword evidence="2" id="KW-0812">Transmembrane</keyword>
<dbReference type="Pfam" id="PF11833">
    <property type="entry name" value="CPP1-like"/>
    <property type="match status" value="1"/>
</dbReference>
<gene>
    <name evidence="3" type="ORF">CDCA_CDCA18G4522</name>
</gene>
<feature type="region of interest" description="Disordered" evidence="1">
    <location>
        <begin position="68"/>
        <end position="101"/>
    </location>
</feature>
<evidence type="ECO:0000256" key="2">
    <source>
        <dbReference type="SAM" id="Phobius"/>
    </source>
</evidence>
<dbReference type="AlphaFoldDB" id="A0AAV9J1M2"/>
<keyword evidence="2" id="KW-1133">Transmembrane helix</keyword>
<evidence type="ECO:0008006" key="5">
    <source>
        <dbReference type="Google" id="ProtNLM"/>
    </source>
</evidence>
<dbReference type="EMBL" id="JANCYW010000018">
    <property type="protein sequence ID" value="KAK4538497.1"/>
    <property type="molecule type" value="Genomic_DNA"/>
</dbReference>
<accession>A0AAV9J1M2</accession>
<evidence type="ECO:0000256" key="1">
    <source>
        <dbReference type="SAM" id="MobiDB-lite"/>
    </source>
</evidence>
<name>A0AAV9J1M2_CYACA</name>
<dbReference type="PANTHER" id="PTHR33372:SF2">
    <property type="entry name" value="PROTEIN CHAPERONE-LIKE PROTEIN OF POR1, CHLOROPLASTIC"/>
    <property type="match status" value="1"/>
</dbReference>
<organism evidence="3 4">
    <name type="scientific">Cyanidium caldarium</name>
    <name type="common">Red alga</name>
    <dbReference type="NCBI Taxonomy" id="2771"/>
    <lineage>
        <taxon>Eukaryota</taxon>
        <taxon>Rhodophyta</taxon>
        <taxon>Bangiophyceae</taxon>
        <taxon>Cyanidiales</taxon>
        <taxon>Cyanidiaceae</taxon>
        <taxon>Cyanidium</taxon>
    </lineage>
</organism>
<dbReference type="InterPro" id="IPR021788">
    <property type="entry name" value="CPP1-like"/>
</dbReference>
<feature type="transmembrane region" description="Helical" evidence="2">
    <location>
        <begin position="312"/>
        <end position="330"/>
    </location>
</feature>
<feature type="compositionally biased region" description="Gly residues" evidence="1">
    <location>
        <begin position="84"/>
        <end position="97"/>
    </location>
</feature>
<feature type="transmembrane region" description="Helical" evidence="2">
    <location>
        <begin position="270"/>
        <end position="292"/>
    </location>
</feature>
<feature type="transmembrane region" description="Helical" evidence="2">
    <location>
        <begin position="209"/>
        <end position="241"/>
    </location>
</feature>
<proteinExistence type="predicted"/>